<protein>
    <submittedName>
        <fullName evidence="2">Tetratricopeptide repeat protein</fullName>
    </submittedName>
</protein>
<dbReference type="Gene3D" id="1.25.40.10">
    <property type="entry name" value="Tetratricopeptide repeat domain"/>
    <property type="match status" value="3"/>
</dbReference>
<organism evidence="2 3">
    <name type="scientific">Occallatibacter riparius</name>
    <dbReference type="NCBI Taxonomy" id="1002689"/>
    <lineage>
        <taxon>Bacteria</taxon>
        <taxon>Pseudomonadati</taxon>
        <taxon>Acidobacteriota</taxon>
        <taxon>Terriglobia</taxon>
        <taxon>Terriglobales</taxon>
        <taxon>Acidobacteriaceae</taxon>
        <taxon>Occallatibacter</taxon>
    </lineage>
</organism>
<dbReference type="KEGG" id="orp:MOP44_07875"/>
<gene>
    <name evidence="2" type="ORF">MOP44_07875</name>
</gene>
<evidence type="ECO:0000256" key="1">
    <source>
        <dbReference type="PROSITE-ProRule" id="PRU00339"/>
    </source>
</evidence>
<dbReference type="Pfam" id="PF13432">
    <property type="entry name" value="TPR_16"/>
    <property type="match status" value="2"/>
</dbReference>
<dbReference type="InterPro" id="IPR011990">
    <property type="entry name" value="TPR-like_helical_dom_sf"/>
</dbReference>
<evidence type="ECO:0000313" key="2">
    <source>
        <dbReference type="EMBL" id="UWZ85849.1"/>
    </source>
</evidence>
<accession>A0A9J7BTD1</accession>
<dbReference type="AlphaFoldDB" id="A0A9J7BTD1"/>
<sequence length="320" mass="35480">MKSLLMRSLGATVASIAVVIALSLFHTPAFSQVDGPSKEPRAVTAPYSAEEGRTVAPAFARKEAELRAQITQRPNDANPVYSLALLLLQEGKAHESLDAYTHAAQLRTPVAEEIRSVALDYVLLNDYDDAIRWLERAVRMDPANVRVLYSLGRCYFSRDRYLDAERMFAHVLALEPKNLKAQENLGLVFDATNQPDRAEEALRIAASWADKDGTDEWPFLDYGGFLLDHGRAQESVEPLRTAAHIQPNCAACHQKLGRALIGSHELKDGIAELEIAARLGPSDPKTHYELGRALRQAGQTERAQQEFALSQKLYASHSHE</sequence>
<dbReference type="InterPro" id="IPR052384">
    <property type="entry name" value="TMTC_O-mannosyltransferase"/>
</dbReference>
<evidence type="ECO:0000313" key="3">
    <source>
        <dbReference type="Proteomes" id="UP001059380"/>
    </source>
</evidence>
<dbReference type="SMART" id="SM00028">
    <property type="entry name" value="TPR"/>
    <property type="match status" value="6"/>
</dbReference>
<dbReference type="EMBL" id="CP093313">
    <property type="protein sequence ID" value="UWZ85849.1"/>
    <property type="molecule type" value="Genomic_DNA"/>
</dbReference>
<dbReference type="PROSITE" id="PS50005">
    <property type="entry name" value="TPR"/>
    <property type="match status" value="2"/>
</dbReference>
<feature type="repeat" description="TPR" evidence="1">
    <location>
        <begin position="145"/>
        <end position="178"/>
    </location>
</feature>
<dbReference type="Proteomes" id="UP001059380">
    <property type="component" value="Chromosome"/>
</dbReference>
<feature type="repeat" description="TPR" evidence="1">
    <location>
        <begin position="111"/>
        <end position="144"/>
    </location>
</feature>
<dbReference type="RefSeq" id="WP_260795461.1">
    <property type="nucleotide sequence ID" value="NZ_CP093313.1"/>
</dbReference>
<proteinExistence type="predicted"/>
<dbReference type="PANTHER" id="PTHR44216">
    <property type="entry name" value="PROTEIN O-MANNOSYL-TRANSFERASE TMTC2"/>
    <property type="match status" value="1"/>
</dbReference>
<dbReference type="GO" id="GO:0000030">
    <property type="term" value="F:mannosyltransferase activity"/>
    <property type="evidence" value="ECO:0007669"/>
    <property type="project" value="TreeGrafter"/>
</dbReference>
<dbReference type="GO" id="GO:0035269">
    <property type="term" value="P:protein O-linked glycosylation via mannose"/>
    <property type="evidence" value="ECO:0007669"/>
    <property type="project" value="TreeGrafter"/>
</dbReference>
<dbReference type="SUPFAM" id="SSF48452">
    <property type="entry name" value="TPR-like"/>
    <property type="match status" value="1"/>
</dbReference>
<dbReference type="PANTHER" id="PTHR44216:SF3">
    <property type="entry name" value="PROTEIN O-MANNOSYL-TRANSFERASE TMTC2"/>
    <property type="match status" value="1"/>
</dbReference>
<reference evidence="2" key="1">
    <citation type="submission" date="2021-04" db="EMBL/GenBank/DDBJ databases">
        <title>Phylogenetic analysis of Acidobacteriaceae.</title>
        <authorList>
            <person name="Qiu L."/>
            <person name="Zhang Q."/>
        </authorList>
    </citation>
    <scope>NUCLEOTIDE SEQUENCE</scope>
    <source>
        <strain evidence="2">DSM 25168</strain>
    </source>
</reference>
<name>A0A9J7BTD1_9BACT</name>
<keyword evidence="3" id="KW-1185">Reference proteome</keyword>
<keyword evidence="1" id="KW-0802">TPR repeat</keyword>
<dbReference type="InterPro" id="IPR019734">
    <property type="entry name" value="TPR_rpt"/>
</dbReference>